<dbReference type="Gene3D" id="1.10.357.10">
    <property type="entry name" value="Tetracycline Repressor, domain 2"/>
    <property type="match status" value="1"/>
</dbReference>
<dbReference type="InterPro" id="IPR039536">
    <property type="entry name" value="TetR_C_Proteobacteria"/>
</dbReference>
<evidence type="ECO:0000313" key="4">
    <source>
        <dbReference type="EMBL" id="MBI5132822.1"/>
    </source>
</evidence>
<comment type="caution">
    <text evidence="4">The sequence shown here is derived from an EMBL/GenBank/DDBJ whole genome shotgun (WGS) entry which is preliminary data.</text>
</comment>
<dbReference type="EMBL" id="JACRJB010000071">
    <property type="protein sequence ID" value="MBI5132822.1"/>
    <property type="molecule type" value="Genomic_DNA"/>
</dbReference>
<dbReference type="GO" id="GO:0003700">
    <property type="term" value="F:DNA-binding transcription factor activity"/>
    <property type="evidence" value="ECO:0007669"/>
    <property type="project" value="TreeGrafter"/>
</dbReference>
<dbReference type="Proteomes" id="UP000782519">
    <property type="component" value="Unassembled WGS sequence"/>
</dbReference>
<dbReference type="Gene3D" id="1.10.10.60">
    <property type="entry name" value="Homeodomain-like"/>
    <property type="match status" value="1"/>
</dbReference>
<dbReference type="InterPro" id="IPR009057">
    <property type="entry name" value="Homeodomain-like_sf"/>
</dbReference>
<name>A0A933S2Y1_RHOPL</name>
<feature type="domain" description="HTH tetR-type" evidence="3">
    <location>
        <begin position="10"/>
        <end position="70"/>
    </location>
</feature>
<evidence type="ECO:0000256" key="1">
    <source>
        <dbReference type="ARBA" id="ARBA00023125"/>
    </source>
</evidence>
<dbReference type="AlphaFoldDB" id="A0A933S2Y1"/>
<keyword evidence="1 2" id="KW-0238">DNA-binding</keyword>
<dbReference type="Pfam" id="PF00440">
    <property type="entry name" value="TetR_N"/>
    <property type="match status" value="1"/>
</dbReference>
<dbReference type="PRINTS" id="PR00455">
    <property type="entry name" value="HTHTETR"/>
</dbReference>
<dbReference type="PROSITE" id="PS50977">
    <property type="entry name" value="HTH_TETR_2"/>
    <property type="match status" value="1"/>
</dbReference>
<accession>A0A933S2Y1</accession>
<dbReference type="PANTHER" id="PTHR30055">
    <property type="entry name" value="HTH-TYPE TRANSCRIPTIONAL REGULATOR RUTR"/>
    <property type="match status" value="1"/>
</dbReference>
<dbReference type="InterPro" id="IPR001647">
    <property type="entry name" value="HTH_TetR"/>
</dbReference>
<dbReference type="PANTHER" id="PTHR30055:SF146">
    <property type="entry name" value="HTH-TYPE TRANSCRIPTIONAL DUAL REGULATOR CECR"/>
    <property type="match status" value="1"/>
</dbReference>
<evidence type="ECO:0000259" key="3">
    <source>
        <dbReference type="PROSITE" id="PS50977"/>
    </source>
</evidence>
<evidence type="ECO:0000313" key="5">
    <source>
        <dbReference type="Proteomes" id="UP000782519"/>
    </source>
</evidence>
<proteinExistence type="predicted"/>
<sequence>MNEQQKITDDPRRGAILQAAFDVFVEKGFEAATTAEIVRRARTSKRTLYEFFASKQEILTALVRYGSQKLQPSPDLPEPHSRAQFLAVLEQFGRAFLREFLHPERTAMYRLAIAEAGRGGALVARELDASGRQPVMRAATRFFDQAAARGIVRREEIATLLSVYFSVLIGFAQLQTLLGTEPPLGADAIAERAALATRAMARMMQPDSADG</sequence>
<dbReference type="Pfam" id="PF14246">
    <property type="entry name" value="TetR_C_7"/>
    <property type="match status" value="1"/>
</dbReference>
<dbReference type="GO" id="GO:0000976">
    <property type="term" value="F:transcription cis-regulatory region binding"/>
    <property type="evidence" value="ECO:0007669"/>
    <property type="project" value="TreeGrafter"/>
</dbReference>
<gene>
    <name evidence="4" type="ORF">HZA66_25570</name>
</gene>
<protein>
    <submittedName>
        <fullName evidence="4">TetR/AcrR family transcriptional regulator</fullName>
    </submittedName>
</protein>
<dbReference type="SUPFAM" id="SSF46689">
    <property type="entry name" value="Homeodomain-like"/>
    <property type="match status" value="1"/>
</dbReference>
<evidence type="ECO:0000256" key="2">
    <source>
        <dbReference type="PROSITE-ProRule" id="PRU00335"/>
    </source>
</evidence>
<feature type="DNA-binding region" description="H-T-H motif" evidence="2">
    <location>
        <begin position="33"/>
        <end position="52"/>
    </location>
</feature>
<reference evidence="4" key="1">
    <citation type="submission" date="2020-07" db="EMBL/GenBank/DDBJ databases">
        <title>Huge and variable diversity of episymbiotic CPR bacteria and DPANN archaea in groundwater ecosystems.</title>
        <authorList>
            <person name="He C.Y."/>
            <person name="Keren R."/>
            <person name="Whittaker M."/>
            <person name="Farag I.F."/>
            <person name="Doudna J."/>
            <person name="Cate J.H.D."/>
            <person name="Banfield J.F."/>
        </authorList>
    </citation>
    <scope>NUCLEOTIDE SEQUENCE</scope>
    <source>
        <strain evidence="4">NC_groundwater_1818_Pr3_B-0.1um_66_35</strain>
    </source>
</reference>
<dbReference type="InterPro" id="IPR050109">
    <property type="entry name" value="HTH-type_TetR-like_transc_reg"/>
</dbReference>
<organism evidence="4 5">
    <name type="scientific">Rhodopseudomonas palustris</name>
    <dbReference type="NCBI Taxonomy" id="1076"/>
    <lineage>
        <taxon>Bacteria</taxon>
        <taxon>Pseudomonadati</taxon>
        <taxon>Pseudomonadota</taxon>
        <taxon>Alphaproteobacteria</taxon>
        <taxon>Hyphomicrobiales</taxon>
        <taxon>Nitrobacteraceae</taxon>
        <taxon>Rhodopseudomonas</taxon>
    </lineage>
</organism>